<name>A0AAV1C5J4_OLDCO</name>
<protein>
    <submittedName>
        <fullName evidence="1">OLC1v1025601C1</fullName>
    </submittedName>
</protein>
<dbReference type="EMBL" id="OX459118">
    <property type="protein sequence ID" value="CAI9090766.1"/>
    <property type="molecule type" value="Genomic_DNA"/>
</dbReference>
<dbReference type="AlphaFoldDB" id="A0AAV1C5J4"/>
<dbReference type="Proteomes" id="UP001161247">
    <property type="component" value="Chromosome 1"/>
</dbReference>
<dbReference type="PANTHER" id="PTHR45980:SF9">
    <property type="entry name" value="PROTEASE DO-LIKE 10, MITOCHONDRIAL-RELATED"/>
    <property type="match status" value="1"/>
</dbReference>
<dbReference type="InterPro" id="IPR043504">
    <property type="entry name" value="Peptidase_S1_PA_chymotrypsin"/>
</dbReference>
<reference evidence="1" key="1">
    <citation type="submission" date="2023-03" db="EMBL/GenBank/DDBJ databases">
        <authorList>
            <person name="Julca I."/>
        </authorList>
    </citation>
    <scope>NUCLEOTIDE SEQUENCE</scope>
</reference>
<dbReference type="Gene3D" id="2.40.10.10">
    <property type="entry name" value="Trypsin-like serine proteases"/>
    <property type="match status" value="1"/>
</dbReference>
<evidence type="ECO:0000313" key="2">
    <source>
        <dbReference type="Proteomes" id="UP001161247"/>
    </source>
</evidence>
<dbReference type="PANTHER" id="PTHR45980">
    <property type="match status" value="1"/>
</dbReference>
<organism evidence="1 2">
    <name type="scientific">Oldenlandia corymbosa var. corymbosa</name>
    <dbReference type="NCBI Taxonomy" id="529605"/>
    <lineage>
        <taxon>Eukaryota</taxon>
        <taxon>Viridiplantae</taxon>
        <taxon>Streptophyta</taxon>
        <taxon>Embryophyta</taxon>
        <taxon>Tracheophyta</taxon>
        <taxon>Spermatophyta</taxon>
        <taxon>Magnoliopsida</taxon>
        <taxon>eudicotyledons</taxon>
        <taxon>Gunneridae</taxon>
        <taxon>Pentapetalae</taxon>
        <taxon>asterids</taxon>
        <taxon>lamiids</taxon>
        <taxon>Gentianales</taxon>
        <taxon>Rubiaceae</taxon>
        <taxon>Rubioideae</taxon>
        <taxon>Spermacoceae</taxon>
        <taxon>Hedyotis-Oldenlandia complex</taxon>
        <taxon>Oldenlandia</taxon>
    </lineage>
</organism>
<dbReference type="GO" id="GO:0004252">
    <property type="term" value="F:serine-type endopeptidase activity"/>
    <property type="evidence" value="ECO:0007669"/>
    <property type="project" value="TreeGrafter"/>
</dbReference>
<evidence type="ECO:0000313" key="1">
    <source>
        <dbReference type="EMBL" id="CAI9090766.1"/>
    </source>
</evidence>
<gene>
    <name evidence="1" type="ORF">OLC1_LOCUS2851</name>
</gene>
<proteinExistence type="predicted"/>
<accession>A0AAV1C5J4</accession>
<sequence length="215" mass="23414">MGTGEKKIAMLRGGSSAAARAFRNGINNCSYSRLSRYSLPSYSTVAGAGASHEKASSEVDSGELELQTEVSPHLRTGLDGEALLAFLAIELALDSVVKMFTVTSSPNYHLPWQNKSQRETMDSGFVISGKRILTNAPVVANLTVPFREQITFDNLVSMKKPNESSALKVLRNGEEHGFNVVLTPIFNNQNGIAVIDLSEKEKLPNRKGKEKSQDE</sequence>
<keyword evidence="2" id="KW-1185">Reference proteome</keyword>